<dbReference type="SUPFAM" id="SSF49344">
    <property type="entry name" value="CBD9-like"/>
    <property type="match status" value="1"/>
</dbReference>
<accession>A0A3G9IIQ6</accession>
<dbReference type="PROSITE" id="PS51272">
    <property type="entry name" value="SLH"/>
    <property type="match status" value="3"/>
</dbReference>
<evidence type="ECO:0000313" key="3">
    <source>
        <dbReference type="EMBL" id="BBH18867.1"/>
    </source>
</evidence>
<dbReference type="Gene3D" id="3.30.379.10">
    <property type="entry name" value="Chitobiase/beta-hexosaminidase domain 2-like"/>
    <property type="match status" value="1"/>
</dbReference>
<protein>
    <submittedName>
        <fullName evidence="3">Uncharacterized protein</fullName>
    </submittedName>
</protein>
<dbReference type="Pfam" id="PF00395">
    <property type="entry name" value="SLH"/>
    <property type="match status" value="3"/>
</dbReference>
<dbReference type="PANTHER" id="PTHR47406:SF2">
    <property type="entry name" value="ALPHA GLUCURONIDASE N-TERMINAL DOMAIN-CONTAINING PROTEIN"/>
    <property type="match status" value="1"/>
</dbReference>
<feature type="region of interest" description="Disordered" evidence="1">
    <location>
        <begin position="906"/>
        <end position="929"/>
    </location>
</feature>
<dbReference type="InterPro" id="IPR032287">
    <property type="entry name" value="DUF4838"/>
</dbReference>
<reference evidence="3 4" key="1">
    <citation type="submission" date="2018-11" db="EMBL/GenBank/DDBJ databases">
        <title>Complete genome sequence of Paenibacillus baekrokdamisoli strain KCTC 33723.</title>
        <authorList>
            <person name="Kang S.W."/>
            <person name="Lee K.C."/>
            <person name="Kim K.K."/>
            <person name="Kim J.S."/>
            <person name="Kim D.S."/>
            <person name="Ko S.H."/>
            <person name="Yang S.H."/>
            <person name="Lee J.S."/>
        </authorList>
    </citation>
    <scope>NUCLEOTIDE SEQUENCE [LARGE SCALE GENOMIC DNA]</scope>
    <source>
        <strain evidence="3 4">KCTC 33723</strain>
    </source>
</reference>
<dbReference type="Pfam" id="PF16126">
    <property type="entry name" value="DUF4838"/>
    <property type="match status" value="1"/>
</dbReference>
<sequence length="1639" mass="181470">MGMVNSKRILSLLLIVCLLVMILMPSQALAVNEEVNNKQGEAAVSNHWAKEVMNKWIGLGLLKGDADHNYHPDNAVTRAEFAALINRVFNLPDTLSSANPFTDVGDNSWYAQDVIRLYAAGIIKGAGSDRFEPNKLITRQDAAVIVARAFKVKADVRAGEEFTDSLSIASYALSDVLALKAKGYVKGKGNNQFKPKENTTRSEVIQMIDNVMGTLVKDKGDYKSDAAGNLVVNTDDVALKNMVVSGDLFITQGAGEGEVLLEGVTVKGSTYILGGGKNSIIIRDSNLIGPLIVDKWNSQIRIVAEGTTVIQEVQMLSGGILKEGNLKGKGFVNVIILIPNDQINAAIVLDGEFDEIQHMTGKVSFELGSSTKVLVMIFNSPANVTGDGVIQTATLHVSGVKMNKWPIKINFSSNVTATIGNELVSADIRNTTTNQGGAGGGVTEPKPSAIIVESGISKADIFVDSSADKMLDLAAKELQDTIKMVSGTELSIYKWNSETSVSAVLSVNKLEIKKSGQYPIQLHLINNEATPVHVNLVQINDGPITVNLPKEVKLASHENKIIEGSVEVTNATANGDHEVIVQASVGEMALSPMKLTIHYESNLLENPGFELANSSGNLPSGWFLPSGGRDSVVSHSGTHSMRLDLGNSAYMFARTDQNLKLQQGKRYKLSAWVKGTGAGTVNMEIHEMLAAGGNNPVIKRSEVTASNEWQLMELEYKPEENAQYDYNSVFFFMSGMESLWIDDISLTEIVEEPINDLLHNSGFEIANAAGNFPDSWYSPTAVWDDKEFKSGTRSLKLELQGSDYMFARALQDLKLQPGKRYKLSAWVKGASAGTMDMEIHEMLANGGNNPVTARAEVTVSDQWQRVELDYTPAVNAVYDHNWVYFFMSGTESLWIDDVTLTEIVAEDDQGNGNGNGNGNGSGSGSGSSNTDGRIRIIIATPDTNAELNNLYPNDLAYLHETDGFAIRTSGNLIYIFGDNPRGALNGVYDFLRENAGVLWTRSTDFGTLYDHQSTIVAKKIDYVQKSPFKLRGWHTTGSGKKGEFHTDADTESMLARNKLNAKLAEVGNIDYWGRQYDLGLNPVLLGHNLDFWLPNEKYFDKHPEYYNEVDGKYVPVSMENSQINFYHPDVPGVIAGEMRQLLSVQPMEYLGVGIMDNQVFSQGELSRSPFTTPDGLVVQPEDPAYKSTVFFTFLNKIAAEIKLTHPKVKIATFAYFFTDTPPKVELEDNIIIVMAPGSEDDRVPFNTNDQNSSNYAYKLKLEAWAVKTHNILMYNYYGCCVTDIYERPIAKKVQADMKYYRDLGIMGVLPEGHLDNGDIWGINALQYWLINNLFWNPDADLEALKTEFLKKAYGAAADSMRRYYDLIEQGWNYDQQPVGVYSRASQLIGQYVIKAGIKDAAQSALNEAWQLADAQAKKRIEPIKTTFEKMVFLVGEIPNLSASAARTTYSKDEIMDSLDFSKGPWANVQPVTEFREMGTRNQVQEETKVYLLWDDKNLYVGYENLDDHLDRMVVSDDAPGEWWRSGADDSVETYVTGDMKGTYYGFFSNPKAVKFEYKSFQDPTYNGLWYAKAEVGTDRWNTIQAIPFESIGVDPTVTDTLYGFFFRNFHGKEKFITWGGGMVWNPSEFYPIHLDKSSK</sequence>
<dbReference type="InterPro" id="IPR001119">
    <property type="entry name" value="SLH_dom"/>
</dbReference>
<dbReference type="OrthoDB" id="5136785at2"/>
<feature type="chain" id="PRO_5044249665" evidence="2">
    <location>
        <begin position="31"/>
        <end position="1639"/>
    </location>
</feature>
<keyword evidence="4" id="KW-1185">Reference proteome</keyword>
<feature type="signal peptide" evidence="2">
    <location>
        <begin position="1"/>
        <end position="30"/>
    </location>
</feature>
<dbReference type="Proteomes" id="UP000275368">
    <property type="component" value="Chromosome"/>
</dbReference>
<dbReference type="Gene3D" id="2.60.120.260">
    <property type="entry name" value="Galactose-binding domain-like"/>
    <property type="match status" value="2"/>
</dbReference>
<dbReference type="GO" id="GO:0005975">
    <property type="term" value="P:carbohydrate metabolic process"/>
    <property type="evidence" value="ECO:0007669"/>
    <property type="project" value="UniProtKB-ARBA"/>
</dbReference>
<name>A0A3G9IIQ6_9BACL</name>
<dbReference type="InterPro" id="IPR029018">
    <property type="entry name" value="Hex-like_dom2"/>
</dbReference>
<dbReference type="Pfam" id="PF02018">
    <property type="entry name" value="CBM_4_9"/>
    <property type="match status" value="2"/>
</dbReference>
<dbReference type="KEGG" id="pbk:Back11_02120"/>
<dbReference type="SUPFAM" id="SSF49785">
    <property type="entry name" value="Galactose-binding domain-like"/>
    <property type="match status" value="2"/>
</dbReference>
<dbReference type="InterPro" id="IPR008979">
    <property type="entry name" value="Galactose-bd-like_sf"/>
</dbReference>
<keyword evidence="2" id="KW-0732">Signal</keyword>
<proteinExistence type="predicted"/>
<gene>
    <name evidence="3" type="ORF">Back11_02120</name>
</gene>
<dbReference type="PANTHER" id="PTHR47406">
    <property type="entry name" value="COAGULATION FACTOR 5/8 TYPE, C-TERMINAL"/>
    <property type="match status" value="1"/>
</dbReference>
<organism evidence="3 4">
    <name type="scientific">Paenibacillus baekrokdamisoli</name>
    <dbReference type="NCBI Taxonomy" id="1712516"/>
    <lineage>
        <taxon>Bacteria</taxon>
        <taxon>Bacillati</taxon>
        <taxon>Bacillota</taxon>
        <taxon>Bacilli</taxon>
        <taxon>Bacillales</taxon>
        <taxon>Paenibacillaceae</taxon>
        <taxon>Paenibacillus</taxon>
    </lineage>
</organism>
<dbReference type="Gene3D" id="2.60.40.1190">
    <property type="match status" value="1"/>
</dbReference>
<dbReference type="GO" id="GO:0016798">
    <property type="term" value="F:hydrolase activity, acting on glycosyl bonds"/>
    <property type="evidence" value="ECO:0007669"/>
    <property type="project" value="InterPro"/>
</dbReference>
<evidence type="ECO:0000256" key="2">
    <source>
        <dbReference type="SAM" id="SignalP"/>
    </source>
</evidence>
<feature type="compositionally biased region" description="Gly residues" evidence="1">
    <location>
        <begin position="911"/>
        <end position="925"/>
    </location>
</feature>
<evidence type="ECO:0000313" key="4">
    <source>
        <dbReference type="Proteomes" id="UP000275368"/>
    </source>
</evidence>
<evidence type="ECO:0000256" key="1">
    <source>
        <dbReference type="SAM" id="MobiDB-lite"/>
    </source>
</evidence>
<dbReference type="SUPFAM" id="SSF55545">
    <property type="entry name" value="beta-N-acetylhexosaminidase-like domain"/>
    <property type="match status" value="1"/>
</dbReference>
<dbReference type="InterPro" id="IPR003305">
    <property type="entry name" value="CenC_carb-bd"/>
</dbReference>
<dbReference type="EMBL" id="AP019308">
    <property type="protein sequence ID" value="BBH18867.1"/>
    <property type="molecule type" value="Genomic_DNA"/>
</dbReference>